<accession>A0A1L8HBZ3</accession>
<dbReference type="InterPro" id="IPR037660">
    <property type="entry name" value="CCDC51"/>
</dbReference>
<dbReference type="CTD" id="108707814"/>
<keyword evidence="2 5" id="KW-0863">Zinc-finger</keyword>
<keyword evidence="1" id="KW-0479">Metal-binding</keyword>
<dbReference type="GO" id="GO:0003677">
    <property type="term" value="F:DNA binding"/>
    <property type="evidence" value="ECO:0007669"/>
    <property type="project" value="UniProtKB-UniRule"/>
</dbReference>
<dbReference type="RefSeq" id="XP_018101303.1">
    <property type="nucleotide sequence ID" value="XM_018245814.2"/>
</dbReference>
<organism evidence="9">
    <name type="scientific">Xenopus laevis</name>
    <name type="common">African clawed frog</name>
    <dbReference type="NCBI Taxonomy" id="8355"/>
    <lineage>
        <taxon>Eukaryota</taxon>
        <taxon>Metazoa</taxon>
        <taxon>Chordata</taxon>
        <taxon>Craniata</taxon>
        <taxon>Vertebrata</taxon>
        <taxon>Euteleostomi</taxon>
        <taxon>Amphibia</taxon>
        <taxon>Batrachia</taxon>
        <taxon>Anura</taxon>
        <taxon>Pipoidea</taxon>
        <taxon>Pipidae</taxon>
        <taxon>Xenopodinae</taxon>
        <taxon>Xenopus</taxon>
        <taxon>Xenopus</taxon>
    </lineage>
</organism>
<evidence type="ECO:0000256" key="3">
    <source>
        <dbReference type="ARBA" id="ARBA00022833"/>
    </source>
</evidence>
<feature type="domain" description="THAP-type" evidence="7">
    <location>
        <begin position="1"/>
        <end position="94"/>
    </location>
</feature>
<feature type="region of interest" description="Disordered" evidence="6">
    <location>
        <begin position="96"/>
        <end position="129"/>
    </location>
</feature>
<dbReference type="Pfam" id="PF05485">
    <property type="entry name" value="THAP"/>
    <property type="match status" value="1"/>
</dbReference>
<keyword evidence="8" id="KW-1185">Reference proteome</keyword>
<dbReference type="OrthoDB" id="9868736at2759"/>
<sequence>MPRCIVAGCTNYSSKASRSKGLKMHAFPLNLTRIKLWLKQIGQDFGNHDAFAQRIMDAKNSNPYRVCSDHFTAGCYITQGSKTVLTTDAMPTIFPNRKTPLSLQEDVYPSPPKKPREEELGTDTPTSNGTDGMNKLCYVVGAPVIIVNEVFTRSNGYNGAKDADTQFDRDFGVKHKRTSTNPRYFMKNVGTSTDPQEELNWCLPKIMVDASTSTDPLE</sequence>
<evidence type="ECO:0000313" key="10">
    <source>
        <dbReference type="RefSeq" id="XP_018101303.1"/>
    </source>
</evidence>
<evidence type="ECO:0000256" key="4">
    <source>
        <dbReference type="ARBA" id="ARBA00023125"/>
    </source>
</evidence>
<dbReference type="AlphaFoldDB" id="A0A1L8HBZ3"/>
<keyword evidence="3" id="KW-0862">Zinc</keyword>
<evidence type="ECO:0000259" key="7">
    <source>
        <dbReference type="PROSITE" id="PS50950"/>
    </source>
</evidence>
<dbReference type="Xenbase" id="XB-GENE-17335933">
    <property type="gene designation" value="XB5720877.L"/>
</dbReference>
<dbReference type="GeneID" id="108707814"/>
<evidence type="ECO:0000256" key="6">
    <source>
        <dbReference type="SAM" id="MobiDB-lite"/>
    </source>
</evidence>
<evidence type="ECO:0000256" key="2">
    <source>
        <dbReference type="ARBA" id="ARBA00022771"/>
    </source>
</evidence>
<dbReference type="Proteomes" id="UP000186698">
    <property type="component" value="Chromosome 2L"/>
</dbReference>
<reference evidence="9 10" key="1">
    <citation type="submission" date="2022-04" db="UniProtKB">
        <authorList>
            <consortium name="RefSeq"/>
        </authorList>
    </citation>
    <scope>IDENTIFICATION</scope>
    <source>
        <strain evidence="9 10">J_2021</strain>
        <tissue evidence="9 10">Erythrocytes</tissue>
    </source>
</reference>
<dbReference type="Bgee" id="108707814">
    <property type="expression patterns" value="Expressed in oocyte and 19 other cell types or tissues"/>
</dbReference>
<dbReference type="InterPro" id="IPR006612">
    <property type="entry name" value="THAP_Znf"/>
</dbReference>
<evidence type="ECO:0000256" key="1">
    <source>
        <dbReference type="ARBA" id="ARBA00022723"/>
    </source>
</evidence>
<evidence type="ECO:0000313" key="11">
    <source>
        <dbReference type="Xenbase" id="XB-GENE-17335933"/>
    </source>
</evidence>
<evidence type="ECO:0000313" key="8">
    <source>
        <dbReference type="Proteomes" id="UP000186698"/>
    </source>
</evidence>
<dbReference type="SMART" id="SM00692">
    <property type="entry name" value="DM3"/>
    <property type="match status" value="1"/>
</dbReference>
<dbReference type="PANTHER" id="PTHR28624">
    <property type="entry name" value="COILED-COIL DOMAIN-CONTAINING PROTEIN 51"/>
    <property type="match status" value="1"/>
</dbReference>
<dbReference type="PaxDb" id="8355-A0A1L8HBZ3"/>
<evidence type="ECO:0000256" key="5">
    <source>
        <dbReference type="PROSITE-ProRule" id="PRU00309"/>
    </source>
</evidence>
<dbReference type="PANTHER" id="PTHR28624:SF1">
    <property type="entry name" value="MITOCHONDRIAL POTASSIUM CHANNEL"/>
    <property type="match status" value="1"/>
</dbReference>
<evidence type="ECO:0000313" key="9">
    <source>
        <dbReference type="RefSeq" id="XP_018101302.1"/>
    </source>
</evidence>
<dbReference type="RefSeq" id="XP_018101302.1">
    <property type="nucleotide sequence ID" value="XM_018245813.2"/>
</dbReference>
<name>A0A1L8HBZ3_XENLA</name>
<gene>
    <name evidence="9 10 11" type="primary">XB5720877.L</name>
</gene>
<dbReference type="PROSITE" id="PS50950">
    <property type="entry name" value="ZF_THAP"/>
    <property type="match status" value="1"/>
</dbReference>
<dbReference type="OMA" id="PQEELNW"/>
<protein>
    <submittedName>
        <fullName evidence="9 10">THAP domain-containing protein 1</fullName>
    </submittedName>
</protein>
<keyword evidence="4 5" id="KW-0238">DNA-binding</keyword>
<dbReference type="SUPFAM" id="SSF57716">
    <property type="entry name" value="Glucocorticoid receptor-like (DNA-binding domain)"/>
    <property type="match status" value="1"/>
</dbReference>
<dbReference type="AGR" id="Xenbase:XB-GENE-17335933"/>
<dbReference type="GO" id="GO:0008270">
    <property type="term" value="F:zinc ion binding"/>
    <property type="evidence" value="ECO:0007669"/>
    <property type="project" value="UniProtKB-KW"/>
</dbReference>
<proteinExistence type="predicted"/>
<dbReference type="SMART" id="SM00980">
    <property type="entry name" value="THAP"/>
    <property type="match status" value="1"/>
</dbReference>
<dbReference type="KEGG" id="xla:108707814"/>